<evidence type="ECO:0000313" key="2">
    <source>
        <dbReference type="Proteomes" id="UP000054721"/>
    </source>
</evidence>
<accession>A0A0V1KJP8</accession>
<gene>
    <name evidence="1" type="ORF">T02_14712</name>
</gene>
<comment type="caution">
    <text evidence="1">The sequence shown here is derived from an EMBL/GenBank/DDBJ whole genome shotgun (WGS) entry which is preliminary data.</text>
</comment>
<keyword evidence="2" id="KW-1185">Reference proteome</keyword>
<reference evidence="1 2" key="1">
    <citation type="submission" date="2015-05" db="EMBL/GenBank/DDBJ databases">
        <title>Evolution of Trichinella species and genotypes.</title>
        <authorList>
            <person name="Korhonen P.K."/>
            <person name="Edoardo P."/>
            <person name="Giuseppe L.R."/>
            <person name="Gasser R.B."/>
        </authorList>
    </citation>
    <scope>NUCLEOTIDE SEQUENCE [LARGE SCALE GENOMIC DNA]</scope>
    <source>
        <strain evidence="1">ISS10</strain>
    </source>
</reference>
<dbReference type="Proteomes" id="UP000054721">
    <property type="component" value="Unassembled WGS sequence"/>
</dbReference>
<dbReference type="EMBL" id="JYDW01000790">
    <property type="protein sequence ID" value="KRZ47443.1"/>
    <property type="molecule type" value="Genomic_DNA"/>
</dbReference>
<organism evidence="1 2">
    <name type="scientific">Trichinella nativa</name>
    <dbReference type="NCBI Taxonomy" id="6335"/>
    <lineage>
        <taxon>Eukaryota</taxon>
        <taxon>Metazoa</taxon>
        <taxon>Ecdysozoa</taxon>
        <taxon>Nematoda</taxon>
        <taxon>Enoplea</taxon>
        <taxon>Dorylaimia</taxon>
        <taxon>Trichinellida</taxon>
        <taxon>Trichinellidae</taxon>
        <taxon>Trichinella</taxon>
    </lineage>
</organism>
<sequence>MSWISQIQSGHRHQRLIQSLLEEVMKSHHPSSLGFGAGGDKSAPNSFPFVDSKKQLSIYTSRPVLFLKGHNLQVCQMILGQKAED</sequence>
<dbReference type="AlphaFoldDB" id="A0A0V1KJP8"/>
<evidence type="ECO:0000313" key="1">
    <source>
        <dbReference type="EMBL" id="KRZ47443.1"/>
    </source>
</evidence>
<name>A0A0V1KJP8_9BILA</name>
<protein>
    <submittedName>
        <fullName evidence="1">Uncharacterized protein</fullName>
    </submittedName>
</protein>
<proteinExistence type="predicted"/>